<proteinExistence type="predicted"/>
<dbReference type="Proteomes" id="UP000053789">
    <property type="component" value="Unassembled WGS sequence"/>
</dbReference>
<dbReference type="RefSeq" id="XP_016618001.1">
    <property type="nucleotide sequence ID" value="XM_016765956.1"/>
</dbReference>
<sequence>MPLQIGEIKVRTNGSAHLLPSASTLLAAVYAADSGKVTFQMIFDEEATRVEKLNLHIDLSSTSLGFLLQPGNHVAFEPLSAFVVGLSIGSGLVVYRQGIRPPVTERELLQNLRMSSSLPEPQQRTFYQAVLILSTECLLTVASRSSNILDAAEWNLFQSLYLLSLHSVREKEMCIRYVDPCIQVNDLRFDLKHMLSQLFHRCGGLAGEKQQTVFGLVPRGEAVPVMMIFISSLRLDLTRAILPSPANLRSERTQELLREIRQKRSTYEVGDATLAFWKHARTSFAERCRDREHTTRCEYTSQDPSTVLATKTGGNITCLCGLGKFPKDYRSDLSVWTSAAEHCVRQAISPCYSVPVVEKAIEEDCKIWNRMAKEVGNLNLKKEGC</sequence>
<dbReference type="EMBL" id="KN846991">
    <property type="protein sequence ID" value="KIW91332.1"/>
    <property type="molecule type" value="Genomic_DNA"/>
</dbReference>
<organism evidence="1 2">
    <name type="scientific">Cladophialophora bantiana (strain ATCC 10958 / CBS 173.52 / CDC B-1940 / NIH 8579)</name>
    <name type="common">Xylohypha bantiana</name>
    <dbReference type="NCBI Taxonomy" id="1442370"/>
    <lineage>
        <taxon>Eukaryota</taxon>
        <taxon>Fungi</taxon>
        <taxon>Dikarya</taxon>
        <taxon>Ascomycota</taxon>
        <taxon>Pezizomycotina</taxon>
        <taxon>Eurotiomycetes</taxon>
        <taxon>Chaetothyriomycetidae</taxon>
        <taxon>Chaetothyriales</taxon>
        <taxon>Herpotrichiellaceae</taxon>
        <taxon>Cladophialophora</taxon>
    </lineage>
</organism>
<accession>A0A0D2FXY3</accession>
<dbReference type="AlphaFoldDB" id="A0A0D2FXY3"/>
<dbReference type="VEuPathDB" id="FungiDB:Z519_08228"/>
<dbReference type="HOGENOM" id="CLU_717635_0_0_1"/>
<dbReference type="OrthoDB" id="432970at2759"/>
<evidence type="ECO:0000313" key="1">
    <source>
        <dbReference type="EMBL" id="KIW91332.1"/>
    </source>
</evidence>
<keyword evidence="2" id="KW-1185">Reference proteome</keyword>
<protein>
    <submittedName>
        <fullName evidence="1">Uncharacterized protein</fullName>
    </submittedName>
</protein>
<reference evidence="1" key="1">
    <citation type="submission" date="2015-01" db="EMBL/GenBank/DDBJ databases">
        <title>The Genome Sequence of Cladophialophora bantiana CBS 173.52.</title>
        <authorList>
            <consortium name="The Broad Institute Genomics Platform"/>
            <person name="Cuomo C."/>
            <person name="de Hoog S."/>
            <person name="Gorbushina A."/>
            <person name="Stielow B."/>
            <person name="Teixiera M."/>
            <person name="Abouelleil A."/>
            <person name="Chapman S.B."/>
            <person name="Priest M."/>
            <person name="Young S.K."/>
            <person name="Wortman J."/>
            <person name="Nusbaum C."/>
            <person name="Birren B."/>
        </authorList>
    </citation>
    <scope>NUCLEOTIDE SEQUENCE [LARGE SCALE GENOMIC DNA]</scope>
    <source>
        <strain evidence="1">CBS 173.52</strain>
    </source>
</reference>
<dbReference type="GeneID" id="27701156"/>
<gene>
    <name evidence="1" type="ORF">Z519_08228</name>
</gene>
<name>A0A0D2FXY3_CLAB1</name>
<evidence type="ECO:0000313" key="2">
    <source>
        <dbReference type="Proteomes" id="UP000053789"/>
    </source>
</evidence>